<dbReference type="AlphaFoldDB" id="A0A4R5P443"/>
<organism evidence="8 11">
    <name type="scientific">Mycobacteroides franklinii</name>
    <dbReference type="NCBI Taxonomy" id="948102"/>
    <lineage>
        <taxon>Bacteria</taxon>
        <taxon>Bacillati</taxon>
        <taxon>Actinomycetota</taxon>
        <taxon>Actinomycetes</taxon>
        <taxon>Mycobacteriales</taxon>
        <taxon>Mycobacteriaceae</taxon>
        <taxon>Mycobacteroides</taxon>
    </lineage>
</organism>
<keyword evidence="2" id="KW-0813">Transport</keyword>
<accession>A0A4R5P443</accession>
<evidence type="ECO:0000256" key="6">
    <source>
        <dbReference type="RuleBase" id="RU003820"/>
    </source>
</evidence>
<evidence type="ECO:0000256" key="5">
    <source>
        <dbReference type="ARBA" id="ARBA00023004"/>
    </source>
</evidence>
<dbReference type="Pfam" id="PF00301">
    <property type="entry name" value="Rubredoxin"/>
    <property type="match status" value="1"/>
</dbReference>
<dbReference type="EMBL" id="RXLR01000031">
    <property type="protein sequence ID" value="TDH17687.1"/>
    <property type="molecule type" value="Genomic_DNA"/>
</dbReference>
<sequence>MSQYRCPVCQYVYDESTGAPREGFPAGTAWSAIPDDWCCPDCGVREKVDFEVFESSKSGADS</sequence>
<protein>
    <recommendedName>
        <fullName evidence="6">Rubredoxin</fullName>
    </recommendedName>
</protein>
<comment type="caution">
    <text evidence="8">The sequence shown here is derived from an EMBL/GenBank/DDBJ whole genome shotgun (WGS) entry which is preliminary data.</text>
</comment>
<evidence type="ECO:0000313" key="9">
    <source>
        <dbReference type="EMBL" id="TDZ50358.1"/>
    </source>
</evidence>
<evidence type="ECO:0000313" key="8">
    <source>
        <dbReference type="EMBL" id="TDH17687.1"/>
    </source>
</evidence>
<dbReference type="EMBL" id="PECC01000027">
    <property type="protein sequence ID" value="TDZ50358.1"/>
    <property type="molecule type" value="Genomic_DNA"/>
</dbReference>
<proteinExistence type="inferred from homology"/>
<evidence type="ECO:0000313" key="11">
    <source>
        <dbReference type="Proteomes" id="UP000295627"/>
    </source>
</evidence>
<comment type="cofactor">
    <cofactor evidence="6">
        <name>Fe(3+)</name>
        <dbReference type="ChEBI" id="CHEBI:29034"/>
    </cofactor>
</comment>
<dbReference type="Proteomes" id="UP000295165">
    <property type="component" value="Unassembled WGS sequence"/>
</dbReference>
<dbReference type="PROSITE" id="PS00202">
    <property type="entry name" value="RUBREDOXIN"/>
    <property type="match status" value="1"/>
</dbReference>
<dbReference type="CDD" id="cd00730">
    <property type="entry name" value="rubredoxin"/>
    <property type="match status" value="1"/>
</dbReference>
<dbReference type="PROSITE" id="PS50903">
    <property type="entry name" value="RUBREDOXIN_LIKE"/>
    <property type="match status" value="1"/>
</dbReference>
<comment type="function">
    <text evidence="1">Involved in the hydrocarbon hydroxylating system, which transfers electrons from NADH to rubredoxin reductase and then through rubredoxin to alkane 1 monooxygenase.</text>
</comment>
<dbReference type="InterPro" id="IPR050526">
    <property type="entry name" value="Rubredoxin_ET"/>
</dbReference>
<keyword evidence="5 6" id="KW-0408">Iron</keyword>
<keyword evidence="3 6" id="KW-0479">Metal-binding</keyword>
<evidence type="ECO:0000313" key="10">
    <source>
        <dbReference type="Proteomes" id="UP000295165"/>
    </source>
</evidence>
<feature type="domain" description="Rubredoxin-like" evidence="7">
    <location>
        <begin position="1"/>
        <end position="53"/>
    </location>
</feature>
<name>A0A4R5P443_9MYCO</name>
<evidence type="ECO:0000256" key="2">
    <source>
        <dbReference type="ARBA" id="ARBA00022448"/>
    </source>
</evidence>
<dbReference type="FunFam" id="2.20.28.10:FF:000001">
    <property type="entry name" value="Rubredoxin"/>
    <property type="match status" value="1"/>
</dbReference>
<dbReference type="InterPro" id="IPR018527">
    <property type="entry name" value="Rubredoxin_Fe_BS"/>
</dbReference>
<gene>
    <name evidence="9" type="primary">alkF</name>
    <name evidence="9" type="ORF">CCUG63697_01863</name>
    <name evidence="8" type="ORF">EJ571_26210</name>
</gene>
<evidence type="ECO:0000256" key="3">
    <source>
        <dbReference type="ARBA" id="ARBA00022723"/>
    </source>
</evidence>
<dbReference type="Gene3D" id="2.20.28.10">
    <property type="match status" value="1"/>
</dbReference>
<dbReference type="Proteomes" id="UP000295627">
    <property type="component" value="Unassembled WGS sequence"/>
</dbReference>
<comment type="similarity">
    <text evidence="6">Belongs to the rubredoxin family.</text>
</comment>
<dbReference type="GO" id="GO:0009055">
    <property type="term" value="F:electron transfer activity"/>
    <property type="evidence" value="ECO:0007669"/>
    <property type="project" value="TreeGrafter"/>
</dbReference>
<keyword evidence="4 6" id="KW-0249">Electron transport</keyword>
<dbReference type="SUPFAM" id="SSF57802">
    <property type="entry name" value="Rubredoxin-like"/>
    <property type="match status" value="1"/>
</dbReference>
<dbReference type="PRINTS" id="PR00163">
    <property type="entry name" value="RUBREDOXIN"/>
</dbReference>
<dbReference type="InterPro" id="IPR024935">
    <property type="entry name" value="Rubredoxin_dom"/>
</dbReference>
<dbReference type="RefSeq" id="WP_078336250.1">
    <property type="nucleotide sequence ID" value="NZ_MAFQ01000017.1"/>
</dbReference>
<dbReference type="InterPro" id="IPR024934">
    <property type="entry name" value="Rubredoxin-like_dom"/>
</dbReference>
<dbReference type="GO" id="GO:0005506">
    <property type="term" value="F:iron ion binding"/>
    <property type="evidence" value="ECO:0007669"/>
    <property type="project" value="UniProtKB-UniRule"/>
</dbReference>
<evidence type="ECO:0000256" key="4">
    <source>
        <dbReference type="ARBA" id="ARBA00022982"/>
    </source>
</evidence>
<dbReference type="GO" id="GO:0043448">
    <property type="term" value="P:alkane catabolic process"/>
    <property type="evidence" value="ECO:0007669"/>
    <property type="project" value="TreeGrafter"/>
</dbReference>
<reference evidence="8" key="1">
    <citation type="submission" date="2018-12" db="EMBL/GenBank/DDBJ databases">
        <authorList>
            <person name="Behra P.R.K."/>
            <person name="Das S."/>
            <person name="Pettersson B.M.F."/>
            <person name="Shirreff L."/>
            <person name="Ducote T."/>
            <person name="Jacobsson K.-G."/>
            <person name="Ennis D.G."/>
            <person name="Kirsebom L.A."/>
        </authorList>
    </citation>
    <scope>NUCLEOTIDE SEQUENCE</scope>
    <source>
        <strain evidence="8">DSM 45524</strain>
    </source>
</reference>
<evidence type="ECO:0000256" key="1">
    <source>
        <dbReference type="ARBA" id="ARBA00002792"/>
    </source>
</evidence>
<reference evidence="10 11" key="2">
    <citation type="journal article" date="2019" name="Sci. Rep.">
        <title>Extended insight into the Mycobacterium chelonae-abscessus complex through whole genome sequencing of Mycobacterium salmoniphilum outbreak and Mycobacterium salmoniphilum-like strains.</title>
        <authorList>
            <person name="Behra P.R.K."/>
            <person name="Das S."/>
            <person name="Pettersson B.M.F."/>
            <person name="Shirreff L."/>
            <person name="DuCote T."/>
            <person name="Jacobsson K.G."/>
            <person name="Ennis D.G."/>
            <person name="Kirsebom L.A."/>
        </authorList>
    </citation>
    <scope>NUCLEOTIDE SEQUENCE [LARGE SCALE GENOMIC DNA]</scope>
    <source>
        <strain evidence="9 10">CCUG 63697</strain>
        <strain evidence="8 11">DSM 45524</strain>
    </source>
</reference>
<dbReference type="PANTHER" id="PTHR47627:SF1">
    <property type="entry name" value="RUBREDOXIN-1-RELATED"/>
    <property type="match status" value="1"/>
</dbReference>
<evidence type="ECO:0000259" key="7">
    <source>
        <dbReference type="PROSITE" id="PS50903"/>
    </source>
</evidence>
<keyword evidence="10" id="KW-1185">Reference proteome</keyword>
<dbReference type="PANTHER" id="PTHR47627">
    <property type="entry name" value="RUBREDOXIN"/>
    <property type="match status" value="1"/>
</dbReference>